<keyword evidence="2" id="KW-1185">Reference proteome</keyword>
<evidence type="ECO:0000313" key="1">
    <source>
        <dbReference type="EMBL" id="EDX13117.1"/>
    </source>
</evidence>
<dbReference type="AlphaFoldDB" id="B4R1W5"/>
<dbReference type="EMBL" id="CM000364">
    <property type="protein sequence ID" value="EDX13117.1"/>
    <property type="molecule type" value="Genomic_DNA"/>
</dbReference>
<evidence type="ECO:0000313" key="2">
    <source>
        <dbReference type="Proteomes" id="UP000000304"/>
    </source>
</evidence>
<sequence length="92" mass="10196">MLQLQQQQKRSNNTAPLQLRAKIVLRVQEIHVTLSAAKATLEPPFHSALLCPAPLRSRAPARALRSKAIIYGGAVRTQKPARPLQKAERIGR</sequence>
<organism evidence="1 2">
    <name type="scientific">Drosophila simulans</name>
    <name type="common">Fruit fly</name>
    <dbReference type="NCBI Taxonomy" id="7240"/>
    <lineage>
        <taxon>Eukaryota</taxon>
        <taxon>Metazoa</taxon>
        <taxon>Ecdysozoa</taxon>
        <taxon>Arthropoda</taxon>
        <taxon>Hexapoda</taxon>
        <taxon>Insecta</taxon>
        <taxon>Pterygota</taxon>
        <taxon>Neoptera</taxon>
        <taxon>Endopterygota</taxon>
        <taxon>Diptera</taxon>
        <taxon>Brachycera</taxon>
        <taxon>Muscomorpha</taxon>
        <taxon>Ephydroidea</taxon>
        <taxon>Drosophilidae</taxon>
        <taxon>Drosophila</taxon>
        <taxon>Sophophora</taxon>
    </lineage>
</organism>
<protein>
    <submittedName>
        <fullName evidence="1">GD18881</fullName>
    </submittedName>
</protein>
<name>B4R1W5_DROSI</name>
<proteinExistence type="predicted"/>
<accession>B4R1W5</accession>
<gene>
    <name evidence="1" type="primary">Dsim\GD18881</name>
    <name evidence="1" type="ORF">Dsim_GD18881</name>
</gene>
<reference evidence="1 2" key="1">
    <citation type="journal article" date="2007" name="Nature">
        <title>Evolution of genes and genomes on the Drosophila phylogeny.</title>
        <authorList>
            <consortium name="Drosophila 12 Genomes Consortium"/>
            <person name="Clark A.G."/>
            <person name="Eisen M.B."/>
            <person name="Smith D.R."/>
            <person name="Bergman C.M."/>
            <person name="Oliver B."/>
            <person name="Markow T.A."/>
            <person name="Kaufman T.C."/>
            <person name="Kellis M."/>
            <person name="Gelbart W."/>
            <person name="Iyer V.N."/>
            <person name="Pollard D.A."/>
            <person name="Sackton T.B."/>
            <person name="Larracuente A.M."/>
            <person name="Singh N.D."/>
            <person name="Abad J.P."/>
            <person name="Abt D.N."/>
            <person name="Adryan B."/>
            <person name="Aguade M."/>
            <person name="Akashi H."/>
            <person name="Anderson W.W."/>
            <person name="Aquadro C.F."/>
            <person name="Ardell D.H."/>
            <person name="Arguello R."/>
            <person name="Artieri C.G."/>
            <person name="Barbash D.A."/>
            <person name="Barker D."/>
            <person name="Barsanti P."/>
            <person name="Batterham P."/>
            <person name="Batzoglou S."/>
            <person name="Begun D."/>
            <person name="Bhutkar A."/>
            <person name="Blanco E."/>
            <person name="Bosak S.A."/>
            <person name="Bradley R.K."/>
            <person name="Brand A.D."/>
            <person name="Brent M.R."/>
            <person name="Brooks A.N."/>
            <person name="Brown R.H."/>
            <person name="Butlin R.K."/>
            <person name="Caggese C."/>
            <person name="Calvi B.R."/>
            <person name="Bernardo de Carvalho A."/>
            <person name="Caspi A."/>
            <person name="Castrezana S."/>
            <person name="Celniker S.E."/>
            <person name="Chang J.L."/>
            <person name="Chapple C."/>
            <person name="Chatterji S."/>
            <person name="Chinwalla A."/>
            <person name="Civetta A."/>
            <person name="Clifton S.W."/>
            <person name="Comeron J.M."/>
            <person name="Costello J.C."/>
            <person name="Coyne J.A."/>
            <person name="Daub J."/>
            <person name="David R.G."/>
            <person name="Delcher A.L."/>
            <person name="Delehaunty K."/>
            <person name="Do C.B."/>
            <person name="Ebling H."/>
            <person name="Edwards K."/>
            <person name="Eickbush T."/>
            <person name="Evans J.D."/>
            <person name="Filipski A."/>
            <person name="Findeiss S."/>
            <person name="Freyhult E."/>
            <person name="Fulton L."/>
            <person name="Fulton R."/>
            <person name="Garcia A.C."/>
            <person name="Gardiner A."/>
            <person name="Garfield D.A."/>
            <person name="Garvin B.E."/>
            <person name="Gibson G."/>
            <person name="Gilbert D."/>
            <person name="Gnerre S."/>
            <person name="Godfrey J."/>
            <person name="Good R."/>
            <person name="Gotea V."/>
            <person name="Gravely B."/>
            <person name="Greenberg A.J."/>
            <person name="Griffiths-Jones S."/>
            <person name="Gross S."/>
            <person name="Guigo R."/>
            <person name="Gustafson E.A."/>
            <person name="Haerty W."/>
            <person name="Hahn M.W."/>
            <person name="Halligan D.L."/>
            <person name="Halpern A.L."/>
            <person name="Halter G.M."/>
            <person name="Han M.V."/>
            <person name="Heger A."/>
            <person name="Hillier L."/>
            <person name="Hinrichs A.S."/>
            <person name="Holmes I."/>
            <person name="Hoskins R.A."/>
            <person name="Hubisz M.J."/>
            <person name="Hultmark D."/>
            <person name="Huntley M.A."/>
            <person name="Jaffe D.B."/>
            <person name="Jagadeeshan S."/>
            <person name="Jeck W.R."/>
            <person name="Johnson J."/>
            <person name="Jones C.D."/>
            <person name="Jordan W.C."/>
            <person name="Karpen G.H."/>
            <person name="Kataoka E."/>
            <person name="Keightley P.D."/>
            <person name="Kheradpour P."/>
            <person name="Kirkness E.F."/>
            <person name="Koerich L.B."/>
            <person name="Kristiansen K."/>
            <person name="Kudrna D."/>
            <person name="Kulathinal R.J."/>
            <person name="Kumar S."/>
            <person name="Kwok R."/>
            <person name="Lander E."/>
            <person name="Langley C.H."/>
            <person name="Lapoint R."/>
            <person name="Lazzaro B.P."/>
            <person name="Lee S.J."/>
            <person name="Levesque L."/>
            <person name="Li R."/>
            <person name="Lin C.F."/>
            <person name="Lin M.F."/>
            <person name="Lindblad-Toh K."/>
            <person name="Llopart A."/>
            <person name="Long M."/>
            <person name="Low L."/>
            <person name="Lozovsky E."/>
            <person name="Lu J."/>
            <person name="Luo M."/>
            <person name="Machado C.A."/>
            <person name="Makalowski W."/>
            <person name="Marzo M."/>
            <person name="Matsuda M."/>
            <person name="Matzkin L."/>
            <person name="McAllister B."/>
            <person name="McBride C.S."/>
            <person name="McKernan B."/>
            <person name="McKernan K."/>
            <person name="Mendez-Lago M."/>
            <person name="Minx P."/>
            <person name="Mollenhauer M.U."/>
            <person name="Montooth K."/>
            <person name="Mount S.M."/>
            <person name="Mu X."/>
            <person name="Myers E."/>
            <person name="Negre B."/>
            <person name="Newfeld S."/>
            <person name="Nielsen R."/>
            <person name="Noor M.A."/>
            <person name="O'Grady P."/>
            <person name="Pachter L."/>
            <person name="Papaceit M."/>
            <person name="Parisi M.J."/>
            <person name="Parisi M."/>
            <person name="Parts L."/>
            <person name="Pedersen J.S."/>
            <person name="Pesole G."/>
            <person name="Phillippy A.M."/>
            <person name="Ponting C.P."/>
            <person name="Pop M."/>
            <person name="Porcelli D."/>
            <person name="Powell J.R."/>
            <person name="Prohaska S."/>
            <person name="Pruitt K."/>
            <person name="Puig M."/>
            <person name="Quesneville H."/>
            <person name="Ram K.R."/>
            <person name="Rand D."/>
            <person name="Rasmussen M.D."/>
            <person name="Reed L.K."/>
            <person name="Reenan R."/>
            <person name="Reily A."/>
            <person name="Remington K.A."/>
            <person name="Rieger T.T."/>
            <person name="Ritchie M.G."/>
            <person name="Robin C."/>
            <person name="Rogers Y.H."/>
            <person name="Rohde C."/>
            <person name="Rozas J."/>
            <person name="Rubenfield M.J."/>
            <person name="Ruiz A."/>
            <person name="Russo S."/>
            <person name="Salzberg S.L."/>
            <person name="Sanchez-Gracia A."/>
            <person name="Saranga D.J."/>
            <person name="Sato H."/>
            <person name="Schaeffer S.W."/>
            <person name="Schatz M.C."/>
            <person name="Schlenke T."/>
            <person name="Schwartz R."/>
            <person name="Segarra C."/>
            <person name="Singh R.S."/>
            <person name="Sirot L."/>
            <person name="Sirota M."/>
            <person name="Sisneros N.B."/>
            <person name="Smith C.D."/>
            <person name="Smith T.F."/>
            <person name="Spieth J."/>
            <person name="Stage D.E."/>
            <person name="Stark A."/>
            <person name="Stephan W."/>
            <person name="Strausberg R.L."/>
            <person name="Strempel S."/>
            <person name="Sturgill D."/>
            <person name="Sutton G."/>
            <person name="Sutton G.G."/>
            <person name="Tao W."/>
            <person name="Teichmann S."/>
            <person name="Tobari Y.N."/>
            <person name="Tomimura Y."/>
            <person name="Tsolas J.M."/>
            <person name="Valente V.L."/>
            <person name="Venter E."/>
            <person name="Venter J.C."/>
            <person name="Vicario S."/>
            <person name="Vieira F.G."/>
            <person name="Vilella A.J."/>
            <person name="Villasante A."/>
            <person name="Walenz B."/>
            <person name="Wang J."/>
            <person name="Wasserman M."/>
            <person name="Watts T."/>
            <person name="Wilson D."/>
            <person name="Wilson R.K."/>
            <person name="Wing R.A."/>
            <person name="Wolfner M.F."/>
            <person name="Wong A."/>
            <person name="Wong G.K."/>
            <person name="Wu C.I."/>
            <person name="Wu G."/>
            <person name="Yamamoto D."/>
            <person name="Yang H.P."/>
            <person name="Yang S.P."/>
            <person name="Yorke J.A."/>
            <person name="Yoshida K."/>
            <person name="Zdobnov E."/>
            <person name="Zhang P."/>
            <person name="Zhang Y."/>
            <person name="Zimin A.V."/>
            <person name="Baldwin J."/>
            <person name="Abdouelleil A."/>
            <person name="Abdulkadir J."/>
            <person name="Abebe A."/>
            <person name="Abera B."/>
            <person name="Abreu J."/>
            <person name="Acer S.C."/>
            <person name="Aftuck L."/>
            <person name="Alexander A."/>
            <person name="An P."/>
            <person name="Anderson E."/>
            <person name="Anderson S."/>
            <person name="Arachi H."/>
            <person name="Azer M."/>
            <person name="Bachantsang P."/>
            <person name="Barry A."/>
            <person name="Bayul T."/>
            <person name="Berlin A."/>
            <person name="Bessette D."/>
            <person name="Bloom T."/>
            <person name="Blye J."/>
            <person name="Boguslavskiy L."/>
            <person name="Bonnet C."/>
            <person name="Boukhgalter B."/>
            <person name="Bourzgui I."/>
            <person name="Brown A."/>
            <person name="Cahill P."/>
            <person name="Channer S."/>
            <person name="Cheshatsang Y."/>
            <person name="Chuda L."/>
            <person name="Citroen M."/>
            <person name="Collymore A."/>
            <person name="Cooke P."/>
            <person name="Costello M."/>
            <person name="D'Aco K."/>
            <person name="Daza R."/>
            <person name="De Haan G."/>
            <person name="DeGray S."/>
            <person name="DeMaso C."/>
            <person name="Dhargay N."/>
            <person name="Dooley K."/>
            <person name="Dooley E."/>
            <person name="Doricent M."/>
            <person name="Dorje P."/>
            <person name="Dorjee K."/>
            <person name="Dupes A."/>
            <person name="Elong R."/>
            <person name="Falk J."/>
            <person name="Farina A."/>
            <person name="Faro S."/>
            <person name="Ferguson D."/>
            <person name="Fisher S."/>
            <person name="Foley C.D."/>
            <person name="Franke A."/>
            <person name="Friedrich D."/>
            <person name="Gadbois L."/>
            <person name="Gearin G."/>
            <person name="Gearin C.R."/>
            <person name="Giannoukos G."/>
            <person name="Goode T."/>
            <person name="Graham J."/>
            <person name="Grandbois E."/>
            <person name="Grewal S."/>
            <person name="Gyaltsen K."/>
            <person name="Hafez N."/>
            <person name="Hagos B."/>
            <person name="Hall J."/>
            <person name="Henson C."/>
            <person name="Hollinger A."/>
            <person name="Honan T."/>
            <person name="Huard M.D."/>
            <person name="Hughes L."/>
            <person name="Hurhula B."/>
            <person name="Husby M.E."/>
            <person name="Kamat A."/>
            <person name="Kanga B."/>
            <person name="Kashin S."/>
            <person name="Khazanovich D."/>
            <person name="Kisner P."/>
            <person name="Lance K."/>
            <person name="Lara M."/>
            <person name="Lee W."/>
            <person name="Lennon N."/>
            <person name="Letendre F."/>
            <person name="LeVine R."/>
            <person name="Lipovsky A."/>
            <person name="Liu X."/>
            <person name="Liu J."/>
            <person name="Liu S."/>
            <person name="Lokyitsang T."/>
            <person name="Lokyitsang Y."/>
            <person name="Lubonja R."/>
            <person name="Lui A."/>
            <person name="MacDonald P."/>
            <person name="Magnisalis V."/>
            <person name="Maru K."/>
            <person name="Matthews C."/>
            <person name="McCusker W."/>
            <person name="McDonough S."/>
            <person name="Mehta T."/>
            <person name="Meldrim J."/>
            <person name="Meneus L."/>
            <person name="Mihai O."/>
            <person name="Mihalev A."/>
            <person name="Mihova T."/>
            <person name="Mittelman R."/>
            <person name="Mlenga V."/>
            <person name="Montmayeur A."/>
            <person name="Mulrain L."/>
            <person name="Navidi A."/>
            <person name="Naylor J."/>
            <person name="Negash T."/>
            <person name="Nguyen T."/>
            <person name="Nguyen N."/>
            <person name="Nicol R."/>
            <person name="Norbu C."/>
            <person name="Norbu N."/>
            <person name="Novod N."/>
            <person name="O'Neill B."/>
            <person name="Osman S."/>
            <person name="Markiewicz E."/>
            <person name="Oyono O.L."/>
            <person name="Patti C."/>
            <person name="Phunkhang P."/>
            <person name="Pierre F."/>
            <person name="Priest M."/>
            <person name="Raghuraman S."/>
            <person name="Rege F."/>
            <person name="Reyes R."/>
            <person name="Rise C."/>
            <person name="Rogov P."/>
            <person name="Ross K."/>
            <person name="Ryan E."/>
            <person name="Settipalli S."/>
            <person name="Shea T."/>
            <person name="Sherpa N."/>
            <person name="Shi L."/>
            <person name="Shih D."/>
            <person name="Sparrow T."/>
            <person name="Spaulding J."/>
            <person name="Stalker J."/>
            <person name="Stange-Thomann N."/>
            <person name="Stavropoulos S."/>
            <person name="Stone C."/>
            <person name="Strader C."/>
            <person name="Tesfaye S."/>
            <person name="Thomson T."/>
            <person name="Thoulutsang Y."/>
            <person name="Thoulutsang D."/>
            <person name="Topham K."/>
            <person name="Topping I."/>
            <person name="Tsamla T."/>
            <person name="Vassiliev H."/>
            <person name="Vo A."/>
            <person name="Wangchuk T."/>
            <person name="Wangdi T."/>
            <person name="Weiand M."/>
            <person name="Wilkinson J."/>
            <person name="Wilson A."/>
            <person name="Yadav S."/>
            <person name="Young G."/>
            <person name="Yu Q."/>
            <person name="Zembek L."/>
            <person name="Zhong D."/>
            <person name="Zimmer A."/>
            <person name="Zwirko Z."/>
            <person name="Jaffe D.B."/>
            <person name="Alvarez P."/>
            <person name="Brockman W."/>
            <person name="Butler J."/>
            <person name="Chin C."/>
            <person name="Gnerre S."/>
            <person name="Grabherr M."/>
            <person name="Kleber M."/>
            <person name="Mauceli E."/>
            <person name="MacCallum I."/>
        </authorList>
    </citation>
    <scope>NUCLEOTIDE SEQUENCE [LARGE SCALE GENOMIC DNA]</scope>
    <source>
        <strain evidence="2">white501</strain>
    </source>
</reference>
<dbReference type="Proteomes" id="UP000000304">
    <property type="component" value="Chromosome 3R"/>
</dbReference>
<dbReference type="HOGENOM" id="CLU_2415651_0_0_1"/>